<name>A0ABS4NYP8_9BACL</name>
<dbReference type="RefSeq" id="WP_209878114.1">
    <property type="nucleotide sequence ID" value="NZ_JAGGLV010000024.1"/>
</dbReference>
<protein>
    <submittedName>
        <fullName evidence="3">Uncharacterized protein (DUF58 family)</fullName>
    </submittedName>
</protein>
<sequence length="416" mass="46868">MRALLTRAAAAVQLRKFTGVLAIWVITLFYVLFQGGKTSFMLFIMVSVLFLYLFIGGLEGVRRARGARSFYSEQDKPDLLYAGGFLKVKLEVTIPGFLPLPYVVVREILKRHNGESWVFEESLIPNMGGRGELLFQTPLLERGRYSFESTDILSEDIFGLMEHKGTFKAEGQFRVMPRAVVVPRWQLYERKARLSGPQVSLLQSRRETTQINGVRDYVYGDRLTRIHWNATAKTGEWKSKEFEHESVPRTILVLDGTSSGYYNSAQFELAVSVTASLLGFGIRERIGIGLCCLDKHNKVFSPAEGNAERQKMIQYLIDINAEGKGPLIDRLESVQRMFPKGSYFVLISPQSGRAVLDTLRWAENRGMTPSHIHVLHPSGKYRAGEWQNILHSHGVTGHSISTLQELPAVLGGDSVR</sequence>
<feature type="transmembrane region" description="Helical" evidence="1">
    <location>
        <begin position="39"/>
        <end position="58"/>
    </location>
</feature>
<evidence type="ECO:0000256" key="1">
    <source>
        <dbReference type="SAM" id="Phobius"/>
    </source>
</evidence>
<gene>
    <name evidence="3" type="ORF">J2Z70_005358</name>
</gene>
<dbReference type="InterPro" id="IPR002881">
    <property type="entry name" value="DUF58"/>
</dbReference>
<keyword evidence="1" id="KW-0812">Transmembrane</keyword>
<dbReference type="Pfam" id="PF01882">
    <property type="entry name" value="DUF58"/>
    <property type="match status" value="1"/>
</dbReference>
<dbReference type="PANTHER" id="PTHR34351">
    <property type="entry name" value="SLR1927 PROTEIN-RELATED"/>
    <property type="match status" value="1"/>
</dbReference>
<evidence type="ECO:0000313" key="4">
    <source>
        <dbReference type="Proteomes" id="UP000773462"/>
    </source>
</evidence>
<feature type="transmembrane region" description="Helical" evidence="1">
    <location>
        <begin position="12"/>
        <end position="33"/>
    </location>
</feature>
<reference evidence="3 4" key="1">
    <citation type="submission" date="2021-03" db="EMBL/GenBank/DDBJ databases">
        <title>Genomic Encyclopedia of Type Strains, Phase IV (KMG-IV): sequencing the most valuable type-strain genomes for metagenomic binning, comparative biology and taxonomic classification.</title>
        <authorList>
            <person name="Goeker M."/>
        </authorList>
    </citation>
    <scope>NUCLEOTIDE SEQUENCE [LARGE SCALE GENOMIC DNA]</scope>
    <source>
        <strain evidence="3 4">DSM 101953</strain>
    </source>
</reference>
<feature type="domain" description="DUF58" evidence="2">
    <location>
        <begin position="214"/>
        <end position="365"/>
    </location>
</feature>
<proteinExistence type="predicted"/>
<evidence type="ECO:0000259" key="2">
    <source>
        <dbReference type="Pfam" id="PF01882"/>
    </source>
</evidence>
<accession>A0ABS4NYP8</accession>
<organism evidence="3 4">
    <name type="scientific">Paenibacillus silagei</name>
    <dbReference type="NCBI Taxonomy" id="1670801"/>
    <lineage>
        <taxon>Bacteria</taxon>
        <taxon>Bacillati</taxon>
        <taxon>Bacillota</taxon>
        <taxon>Bacilli</taxon>
        <taxon>Bacillales</taxon>
        <taxon>Paenibacillaceae</taxon>
        <taxon>Paenibacillus</taxon>
    </lineage>
</organism>
<comment type="caution">
    <text evidence="3">The sequence shown here is derived from an EMBL/GenBank/DDBJ whole genome shotgun (WGS) entry which is preliminary data.</text>
</comment>
<evidence type="ECO:0000313" key="3">
    <source>
        <dbReference type="EMBL" id="MBP2115172.1"/>
    </source>
</evidence>
<keyword evidence="1" id="KW-1133">Transmembrane helix</keyword>
<keyword evidence="4" id="KW-1185">Reference proteome</keyword>
<dbReference type="PANTHER" id="PTHR34351:SF2">
    <property type="entry name" value="DUF58 DOMAIN-CONTAINING PROTEIN"/>
    <property type="match status" value="1"/>
</dbReference>
<keyword evidence="1" id="KW-0472">Membrane</keyword>
<dbReference type="EMBL" id="JAGGLV010000024">
    <property type="protein sequence ID" value="MBP2115172.1"/>
    <property type="molecule type" value="Genomic_DNA"/>
</dbReference>
<dbReference type="Proteomes" id="UP000773462">
    <property type="component" value="Unassembled WGS sequence"/>
</dbReference>